<sequence>MSKILVTGGAGFIGSTLVDKLIAEGNEVIVIDNLFSGKKEYLNSAARFYEVDIISPDIKKIFQTEKFEIVYHLAAQMEVSKSMENPMFDLDVNLRGAFNILENCRQSGVKKLIFSSTGGAIYGESEERPTPESAPAYPVSFYGIHKLTFEKYLNCYYQVYGFDYTILRFANVYGPRQFKGGEAGVVSIFVDNAVENKTSIQYGDGLQTRDFVYIDDVVKALVAAKDVTYQGEINIGSGQESSLLDIRRDISRALGEKIKVQEKPGKPGEQRRSCLSYQRAQEILNWEPTVNLTEGIDRTITWAKHKNIPK</sequence>
<dbReference type="SUPFAM" id="SSF51735">
    <property type="entry name" value="NAD(P)-binding Rossmann-fold domains"/>
    <property type="match status" value="1"/>
</dbReference>
<proteinExistence type="inferred from homology"/>
<organism evidence="3 4">
    <name type="scientific">Candidatus Falkowbacteria bacterium CG10_big_fil_rev_8_21_14_0_10_37_18</name>
    <dbReference type="NCBI Taxonomy" id="1974562"/>
    <lineage>
        <taxon>Bacteria</taxon>
        <taxon>Candidatus Falkowiibacteriota</taxon>
    </lineage>
</organism>
<evidence type="ECO:0000313" key="4">
    <source>
        <dbReference type="Proteomes" id="UP000229972"/>
    </source>
</evidence>
<dbReference type="InterPro" id="IPR001509">
    <property type="entry name" value="Epimerase_deHydtase"/>
</dbReference>
<comment type="similarity">
    <text evidence="1">Belongs to the NAD(P)-dependent epimerase/dehydratase family.</text>
</comment>
<dbReference type="Gene3D" id="3.40.50.720">
    <property type="entry name" value="NAD(P)-binding Rossmann-like Domain"/>
    <property type="match status" value="1"/>
</dbReference>
<reference evidence="4" key="1">
    <citation type="submission" date="2017-09" db="EMBL/GenBank/DDBJ databases">
        <title>Depth-based differentiation of microbial function through sediment-hosted aquifers and enrichment of novel symbionts in the deep terrestrial subsurface.</title>
        <authorList>
            <person name="Probst A.J."/>
            <person name="Ladd B."/>
            <person name="Jarett J.K."/>
            <person name="Geller-Mcgrath D.E."/>
            <person name="Sieber C.M.K."/>
            <person name="Emerson J.B."/>
            <person name="Anantharaman K."/>
            <person name="Thomas B.C."/>
            <person name="Malmstrom R."/>
            <person name="Stieglmeier M."/>
            <person name="Klingl A."/>
            <person name="Woyke T."/>
            <person name="Ryan C.M."/>
            <person name="Banfield J.F."/>
        </authorList>
    </citation>
    <scope>NUCLEOTIDE SEQUENCE [LARGE SCALE GENOMIC DNA]</scope>
</reference>
<name>A0A2H0V7Y7_9BACT</name>
<dbReference type="InterPro" id="IPR036291">
    <property type="entry name" value="NAD(P)-bd_dom_sf"/>
</dbReference>
<dbReference type="Proteomes" id="UP000229972">
    <property type="component" value="Unassembled WGS sequence"/>
</dbReference>
<dbReference type="AlphaFoldDB" id="A0A2H0V7Y7"/>
<evidence type="ECO:0000259" key="2">
    <source>
        <dbReference type="Pfam" id="PF01370"/>
    </source>
</evidence>
<feature type="domain" description="NAD-dependent epimerase/dehydratase" evidence="2">
    <location>
        <begin position="4"/>
        <end position="236"/>
    </location>
</feature>
<comment type="caution">
    <text evidence="3">The sequence shown here is derived from an EMBL/GenBank/DDBJ whole genome shotgun (WGS) entry which is preliminary data.</text>
</comment>
<gene>
    <name evidence="3" type="ORF">COT93_03695</name>
</gene>
<evidence type="ECO:0000256" key="1">
    <source>
        <dbReference type="ARBA" id="ARBA00007637"/>
    </source>
</evidence>
<dbReference type="PANTHER" id="PTHR43000">
    <property type="entry name" value="DTDP-D-GLUCOSE 4,6-DEHYDRATASE-RELATED"/>
    <property type="match status" value="1"/>
</dbReference>
<evidence type="ECO:0000313" key="3">
    <source>
        <dbReference type="EMBL" id="PIR95217.1"/>
    </source>
</evidence>
<dbReference type="Gene3D" id="3.90.25.10">
    <property type="entry name" value="UDP-galactose 4-epimerase, domain 1"/>
    <property type="match status" value="1"/>
</dbReference>
<dbReference type="Pfam" id="PF01370">
    <property type="entry name" value="Epimerase"/>
    <property type="match status" value="1"/>
</dbReference>
<protein>
    <submittedName>
        <fullName evidence="3">UDP-glucose 4-epimerase</fullName>
    </submittedName>
</protein>
<accession>A0A2H0V7Y7</accession>
<dbReference type="EMBL" id="PFAL01000033">
    <property type="protein sequence ID" value="PIR95217.1"/>
    <property type="molecule type" value="Genomic_DNA"/>
</dbReference>